<comment type="subcellular location">
    <subcellularLocation>
        <location evidence="1">Nucleus</location>
    </subcellularLocation>
</comment>
<dbReference type="CDD" id="cd02440">
    <property type="entry name" value="AdoMet_MTases"/>
    <property type="match status" value="1"/>
</dbReference>
<dbReference type="RefSeq" id="XP_044544568.1">
    <property type="nucleotide sequence ID" value="XM_044685515.1"/>
</dbReference>
<evidence type="ECO:0008006" key="9">
    <source>
        <dbReference type="Google" id="ProtNLM"/>
    </source>
</evidence>
<dbReference type="GO" id="GO:0005634">
    <property type="term" value="C:nucleus"/>
    <property type="evidence" value="ECO:0007669"/>
    <property type="project" value="UniProtKB-SubCell"/>
</dbReference>
<evidence type="ECO:0000256" key="2">
    <source>
        <dbReference type="ARBA" id="ARBA00006149"/>
    </source>
</evidence>
<dbReference type="InterPro" id="IPR052190">
    <property type="entry name" value="Euk-Arch_PrmC-MTase"/>
</dbReference>
<dbReference type="GO" id="GO:0035657">
    <property type="term" value="C:eRF1 methyltransferase complex"/>
    <property type="evidence" value="ECO:0007669"/>
    <property type="project" value="TreeGrafter"/>
</dbReference>
<keyword evidence="5" id="KW-0949">S-adenosyl-L-methionine</keyword>
<evidence type="ECO:0000256" key="6">
    <source>
        <dbReference type="ARBA" id="ARBA00023242"/>
    </source>
</evidence>
<organism evidence="7 8">
    <name type="scientific">Naegleria lovaniensis</name>
    <name type="common">Amoeba</name>
    <dbReference type="NCBI Taxonomy" id="51637"/>
    <lineage>
        <taxon>Eukaryota</taxon>
        <taxon>Discoba</taxon>
        <taxon>Heterolobosea</taxon>
        <taxon>Tetramitia</taxon>
        <taxon>Eutetramitia</taxon>
        <taxon>Vahlkampfiidae</taxon>
        <taxon>Naegleria</taxon>
    </lineage>
</organism>
<evidence type="ECO:0000313" key="8">
    <source>
        <dbReference type="Proteomes" id="UP000816034"/>
    </source>
</evidence>
<dbReference type="GO" id="GO:0008757">
    <property type="term" value="F:S-adenosylmethionine-dependent methyltransferase activity"/>
    <property type="evidence" value="ECO:0007669"/>
    <property type="project" value="TreeGrafter"/>
</dbReference>
<protein>
    <recommendedName>
        <fullName evidence="9">Methyltransferase small domain-containing protein</fullName>
    </recommendedName>
</protein>
<dbReference type="FunFam" id="3.40.50.150:FF:000077">
    <property type="entry name" value="HemK methyltransferase family member 2"/>
    <property type="match status" value="1"/>
</dbReference>
<dbReference type="Proteomes" id="UP000816034">
    <property type="component" value="Unassembled WGS sequence"/>
</dbReference>
<keyword evidence="3" id="KW-0489">Methyltransferase</keyword>
<dbReference type="AlphaFoldDB" id="A0AA88KGL7"/>
<dbReference type="Gene3D" id="3.40.50.150">
    <property type="entry name" value="Vaccinia Virus protein VP39"/>
    <property type="match status" value="1"/>
</dbReference>
<dbReference type="InterPro" id="IPR029063">
    <property type="entry name" value="SAM-dependent_MTases_sf"/>
</dbReference>
<dbReference type="EMBL" id="PYSW02000039">
    <property type="protein sequence ID" value="KAG2375394.1"/>
    <property type="molecule type" value="Genomic_DNA"/>
</dbReference>
<keyword evidence="6" id="KW-0539">Nucleus</keyword>
<evidence type="ECO:0000256" key="4">
    <source>
        <dbReference type="ARBA" id="ARBA00022679"/>
    </source>
</evidence>
<proteinExistence type="inferred from homology"/>
<dbReference type="PROSITE" id="PS00092">
    <property type="entry name" value="N6_MTASE"/>
    <property type="match status" value="1"/>
</dbReference>
<sequence length="249" mass="28541">MPKSPNDPDMSHMRSSDFKLVYEFNDDTYLLVDALEKDYIHSHLIASLENSNTKLKFCLEIGCGSGYVTTFVYKLLNSSYEQYLKSTGVSFCLLCTDINPNAAAMTRKTFERNVEQNPKHVPFLFDVVLSDFASAFEKRLKNKIDLLIFNPPYVPCERDEMGFNDVRAAYAGGENGREVIDRFLPMVKNILSPNGVFYFVLIEDNNPQEIMKLMSQEEYGSFKSSVILKKRIQGEHLYIVKFEGSSRLK</sequence>
<dbReference type="PANTHER" id="PTHR45875:SF1">
    <property type="entry name" value="METHYLTRANSFERASE N6AMT1"/>
    <property type="match status" value="1"/>
</dbReference>
<dbReference type="GO" id="GO:0008276">
    <property type="term" value="F:protein methyltransferase activity"/>
    <property type="evidence" value="ECO:0007669"/>
    <property type="project" value="TreeGrafter"/>
</dbReference>
<reference evidence="7 8" key="1">
    <citation type="journal article" date="2018" name="BMC Genomics">
        <title>The genome of Naegleria lovaniensis, the basis for a comparative approach to unravel pathogenicity factors of the human pathogenic amoeba N. fowleri.</title>
        <authorList>
            <person name="Liechti N."/>
            <person name="Schurch N."/>
            <person name="Bruggmann R."/>
            <person name="Wittwer M."/>
        </authorList>
    </citation>
    <scope>NUCLEOTIDE SEQUENCE [LARGE SCALE GENOMIC DNA]</scope>
    <source>
        <strain evidence="7 8">ATCC 30569</strain>
    </source>
</reference>
<comment type="similarity">
    <text evidence="2">Belongs to the eukaryotic/archaeal PrmC-related family.</text>
</comment>
<gene>
    <name evidence="7" type="ORF">C9374_010017</name>
</gene>
<evidence type="ECO:0000256" key="5">
    <source>
        <dbReference type="ARBA" id="ARBA00022691"/>
    </source>
</evidence>
<evidence type="ECO:0000256" key="1">
    <source>
        <dbReference type="ARBA" id="ARBA00004123"/>
    </source>
</evidence>
<dbReference type="SUPFAM" id="SSF53335">
    <property type="entry name" value="S-adenosyl-L-methionine-dependent methyltransferases"/>
    <property type="match status" value="1"/>
</dbReference>
<evidence type="ECO:0000313" key="7">
    <source>
        <dbReference type="EMBL" id="KAG2375394.1"/>
    </source>
</evidence>
<accession>A0AA88KGL7</accession>
<name>A0AA88KGL7_NAELO</name>
<keyword evidence="8" id="KW-1185">Reference proteome</keyword>
<dbReference type="PANTHER" id="PTHR45875">
    <property type="entry name" value="METHYLTRANSFERASE N6AMT1"/>
    <property type="match status" value="1"/>
</dbReference>
<comment type="caution">
    <text evidence="7">The sequence shown here is derived from an EMBL/GenBank/DDBJ whole genome shotgun (WGS) entry which is preliminary data.</text>
</comment>
<dbReference type="GeneID" id="68102471"/>
<dbReference type="GO" id="GO:0003676">
    <property type="term" value="F:nucleic acid binding"/>
    <property type="evidence" value="ECO:0007669"/>
    <property type="project" value="InterPro"/>
</dbReference>
<dbReference type="GO" id="GO:0032259">
    <property type="term" value="P:methylation"/>
    <property type="evidence" value="ECO:0007669"/>
    <property type="project" value="UniProtKB-KW"/>
</dbReference>
<dbReference type="InterPro" id="IPR002052">
    <property type="entry name" value="DNA_methylase_N6_adenine_CS"/>
</dbReference>
<evidence type="ECO:0000256" key="3">
    <source>
        <dbReference type="ARBA" id="ARBA00022603"/>
    </source>
</evidence>
<keyword evidence="4" id="KW-0808">Transferase</keyword>